<protein>
    <submittedName>
        <fullName evidence="1">Uncharacterized protein</fullName>
    </submittedName>
</protein>
<sequence>DSTSEQISQDGGIDMFSYINAKVFKIEVILKLYAINQFFSLIDLFLIYELAESIKRQVKSTV</sequence>
<reference evidence="1" key="1">
    <citation type="journal article" date="2014" name="Front. Microbiol.">
        <title>High frequency of phylogenetically diverse reductive dehalogenase-homologous genes in deep subseafloor sedimentary metagenomes.</title>
        <authorList>
            <person name="Kawai M."/>
            <person name="Futagami T."/>
            <person name="Toyoda A."/>
            <person name="Takaki Y."/>
            <person name="Nishi S."/>
            <person name="Hori S."/>
            <person name="Arai W."/>
            <person name="Tsubouchi T."/>
            <person name="Morono Y."/>
            <person name="Uchiyama I."/>
            <person name="Ito T."/>
            <person name="Fujiyama A."/>
            <person name="Inagaki F."/>
            <person name="Takami H."/>
        </authorList>
    </citation>
    <scope>NUCLEOTIDE SEQUENCE</scope>
    <source>
        <strain evidence="1">Expedition CK06-06</strain>
    </source>
</reference>
<gene>
    <name evidence="1" type="ORF">S12H4_18430</name>
</gene>
<evidence type="ECO:0000313" key="1">
    <source>
        <dbReference type="EMBL" id="GAI76196.1"/>
    </source>
</evidence>
<organism evidence="1">
    <name type="scientific">marine sediment metagenome</name>
    <dbReference type="NCBI Taxonomy" id="412755"/>
    <lineage>
        <taxon>unclassified sequences</taxon>
        <taxon>metagenomes</taxon>
        <taxon>ecological metagenomes</taxon>
    </lineage>
</organism>
<accession>X1SAP5</accession>
<dbReference type="EMBL" id="BARW01009100">
    <property type="protein sequence ID" value="GAI76196.1"/>
    <property type="molecule type" value="Genomic_DNA"/>
</dbReference>
<comment type="caution">
    <text evidence="1">The sequence shown here is derived from an EMBL/GenBank/DDBJ whole genome shotgun (WGS) entry which is preliminary data.</text>
</comment>
<name>X1SAP5_9ZZZZ</name>
<proteinExistence type="predicted"/>
<dbReference type="AlphaFoldDB" id="X1SAP5"/>
<feature type="non-terminal residue" evidence="1">
    <location>
        <position position="1"/>
    </location>
</feature>